<dbReference type="InterPro" id="IPR019787">
    <property type="entry name" value="Znf_PHD-finger"/>
</dbReference>
<feature type="region of interest" description="Disordered" evidence="15">
    <location>
        <begin position="1"/>
        <end position="78"/>
    </location>
</feature>
<proteinExistence type="predicted"/>
<dbReference type="Pfam" id="PF00439">
    <property type="entry name" value="Bromodomain"/>
    <property type="match status" value="1"/>
</dbReference>
<keyword evidence="8" id="KW-0805">Transcription regulation</keyword>
<dbReference type="PROSITE" id="PS50016">
    <property type="entry name" value="ZF_PHD_2"/>
    <property type="match status" value="1"/>
</dbReference>
<dbReference type="GO" id="GO:0005737">
    <property type="term" value="C:cytoplasm"/>
    <property type="evidence" value="ECO:0007669"/>
    <property type="project" value="TreeGrafter"/>
</dbReference>
<dbReference type="Gene3D" id="6.10.140.2220">
    <property type="match status" value="1"/>
</dbReference>
<feature type="compositionally biased region" description="Basic and acidic residues" evidence="15">
    <location>
        <begin position="577"/>
        <end position="591"/>
    </location>
</feature>
<evidence type="ECO:0000313" key="21">
    <source>
        <dbReference type="Proteomes" id="UP000694580"/>
    </source>
</evidence>
<evidence type="ECO:0000256" key="13">
    <source>
        <dbReference type="PROSITE-ProRule" id="PRU00134"/>
    </source>
</evidence>
<dbReference type="InterPro" id="IPR019786">
    <property type="entry name" value="Zinc_finger_PHD-type_CS"/>
</dbReference>
<gene>
    <name evidence="20" type="primary">prkcbp1l</name>
</gene>
<dbReference type="Pfam" id="PF12064">
    <property type="entry name" value="DUF3544"/>
    <property type="match status" value="1"/>
</dbReference>
<feature type="coiled-coil region" evidence="14">
    <location>
        <begin position="866"/>
        <end position="915"/>
    </location>
</feature>
<dbReference type="InterPro" id="IPR001965">
    <property type="entry name" value="Znf_PHD"/>
</dbReference>
<evidence type="ECO:0000256" key="7">
    <source>
        <dbReference type="ARBA" id="ARBA00022853"/>
    </source>
</evidence>
<dbReference type="FunFam" id="6.10.140.2220:FF:000002">
    <property type="entry name" value="Protein kinase C-binding protein 1 isoform C"/>
    <property type="match status" value="1"/>
</dbReference>
<dbReference type="CDD" id="cd05508">
    <property type="entry name" value="Bromo_RACK7"/>
    <property type="match status" value="1"/>
</dbReference>
<dbReference type="Pfam" id="PF23460">
    <property type="entry name" value="ZMYND8_CC"/>
    <property type="match status" value="1"/>
</dbReference>
<comment type="subcellular location">
    <subcellularLocation>
        <location evidence="2">Chromosome</location>
    </subcellularLocation>
    <subcellularLocation>
        <location evidence="1">Nucleus</location>
    </subcellularLocation>
</comment>
<feature type="compositionally biased region" description="Polar residues" evidence="15">
    <location>
        <begin position="430"/>
        <end position="439"/>
    </location>
</feature>
<dbReference type="SUPFAM" id="SSF57903">
    <property type="entry name" value="FYVE/PHD zinc finger"/>
    <property type="match status" value="1"/>
</dbReference>
<dbReference type="Gene3D" id="2.30.30.140">
    <property type="match status" value="1"/>
</dbReference>
<feature type="region of interest" description="Disordered" evidence="15">
    <location>
        <begin position="577"/>
        <end position="749"/>
    </location>
</feature>
<dbReference type="SMART" id="SM00249">
    <property type="entry name" value="PHD"/>
    <property type="match status" value="1"/>
</dbReference>
<dbReference type="InterPro" id="IPR036427">
    <property type="entry name" value="Bromodomain-like_sf"/>
</dbReference>
<dbReference type="SUPFAM" id="SSF47370">
    <property type="entry name" value="Bromodomain"/>
    <property type="match status" value="1"/>
</dbReference>
<dbReference type="Pfam" id="PF24324">
    <property type="entry name" value="MYND_ZMYND11_ZMYD8"/>
    <property type="match status" value="1"/>
</dbReference>
<reference evidence="20" key="3">
    <citation type="submission" date="2025-09" db="UniProtKB">
        <authorList>
            <consortium name="Ensembl"/>
        </authorList>
    </citation>
    <scope>IDENTIFICATION</scope>
</reference>
<dbReference type="Gene3D" id="1.20.920.10">
    <property type="entry name" value="Bromodomain-like"/>
    <property type="match status" value="1"/>
</dbReference>
<dbReference type="FunFam" id="2.30.30.140:FF:000003">
    <property type="entry name" value="Protein kinase C-binding protein 1 isoform C"/>
    <property type="match status" value="1"/>
</dbReference>
<dbReference type="GO" id="GO:0003714">
    <property type="term" value="F:transcription corepressor activity"/>
    <property type="evidence" value="ECO:0007669"/>
    <property type="project" value="TreeGrafter"/>
</dbReference>
<feature type="domain" description="MYND-type" evidence="19">
    <location>
        <begin position="919"/>
        <end position="953"/>
    </location>
</feature>
<dbReference type="SUPFAM" id="SSF144232">
    <property type="entry name" value="HIT/MYND zinc finger-like"/>
    <property type="match status" value="1"/>
</dbReference>
<sequence>SPCTSLAEEEIKTESDVVEGMEVSVRSKEPGSAEKALVAQKRKVPSPPHSSNGHSPSGTSPSPIKKKKKPGLVNSNNKDQDSRNDFYCWVCHREGQVLCCELCPRVYHAKCLKLPAEPEGDWFCPECEKITVAECIETQSKAMMMLTLDQLSYLLKFGLQKMKQPGTEPFQKPVSLEQHPDYAEYIFHPMDLCTLEKNIKKKMYGCTEAFLADVKWILHNCIIYNGGLPETFFFFLVILQSCMTWLFFFIFCPECYLSACQKRENWFCEPCSHPHPLVWAKLKGFPFWPAKALRDKDGQVDARFFGQHDRAWVPINNCYLMSKEIPFSVKKTKSIFNSAMQEMEVYVENIRKRFGVFNYAPFRTPYTPNNQFQMLVDPANPSAGTVRPEKPEKIKFNFDMTASPKMLLGKSLLSGGAARRISMTDMPRSPMSTNSSVHTGSDVEQDVSDRGSRAQHYSAGEESLDCTASPVLAKTGPAGSSTGSPKPFSPQGSTTPFMPKQERGSTGSILNLNLDRIKAEMDLKELSETVQQQQQQLQGAPVLLTSCKRPIRSLDKTIESCKAQLGIHEISEDVYRKVEHSDSEDTDKSDSSDSEYFSDEDQKPKTIRQDSKDRDSKKRNRPEPLEGQGTDFAPSNGTGTPMAEKPVTDATVKDKPTETQDKTSVPQPTVKEEARTSQTATDNDSDSEKELVIDLGQDLRERKRLKKEASSGSAISKEAAAVKGEASSTATAAVKKQRPLLPKDSGQSVQRTVVWSPSGKLQAPSQKWQIQKVQSEHANDYACSLLSPAVQQKDVPQGGPSGEFNIPTASADVAADIAKYTSKMMDAIKGTMTEIYNDLSKSTSGNTIAEIRRLRIEIEKLQWLHQQELSEMKHNLELTMAEMRQSLEQERERMVAEVRKQMEQEKQQAVDETKKKQWCANCRKEAIFYCCWNTSYCDYPCQQAHWPEHMKSCTQSGTERSSLQTTSLGRSFKFSRVKNWHQVHHCVLLHMLKLYSTLCGSIFEGPWKVWFQRQWGTHTFLHKTAPLCGLEEIKV</sequence>
<dbReference type="SMART" id="SM00297">
    <property type="entry name" value="BROMO"/>
    <property type="match status" value="1"/>
</dbReference>
<dbReference type="PROSITE" id="PS50865">
    <property type="entry name" value="ZF_MYND_2"/>
    <property type="match status" value="1"/>
</dbReference>
<dbReference type="Pfam" id="PF00855">
    <property type="entry name" value="PWWP"/>
    <property type="match status" value="1"/>
</dbReference>
<evidence type="ECO:0000256" key="2">
    <source>
        <dbReference type="ARBA" id="ARBA00004286"/>
    </source>
</evidence>
<dbReference type="InterPro" id="IPR000313">
    <property type="entry name" value="PWWP_dom"/>
</dbReference>
<dbReference type="SUPFAM" id="SSF63748">
    <property type="entry name" value="Tudor/PWWP/MBT"/>
    <property type="match status" value="1"/>
</dbReference>
<reference evidence="20 21" key="1">
    <citation type="submission" date="2020-06" db="EMBL/GenBank/DDBJ databases">
        <authorList>
            <consortium name="Wellcome Sanger Institute Data Sharing"/>
        </authorList>
    </citation>
    <scope>NUCLEOTIDE SEQUENCE [LARGE SCALE GENOMIC DNA]</scope>
</reference>
<dbReference type="Pfam" id="PF00628">
    <property type="entry name" value="PHD"/>
    <property type="match status" value="1"/>
</dbReference>
<evidence type="ECO:0000256" key="11">
    <source>
        <dbReference type="ARBA" id="ARBA00023242"/>
    </source>
</evidence>
<feature type="domain" description="PHD-type" evidence="17">
    <location>
        <begin position="85"/>
        <end position="130"/>
    </location>
</feature>
<protein>
    <recommendedName>
        <fullName evidence="22">Zinc finger, MYND-type containing 8</fullName>
    </recommendedName>
</protein>
<dbReference type="Proteomes" id="UP000694580">
    <property type="component" value="Chromosome 10"/>
</dbReference>
<feature type="domain" description="PWWP" evidence="18">
    <location>
        <begin position="274"/>
        <end position="324"/>
    </location>
</feature>
<keyword evidence="11" id="KW-0539">Nucleus</keyword>
<dbReference type="SMART" id="SM00293">
    <property type="entry name" value="PWWP"/>
    <property type="match status" value="1"/>
</dbReference>
<feature type="compositionally biased region" description="Basic and acidic residues" evidence="15">
    <location>
        <begin position="600"/>
        <end position="624"/>
    </location>
</feature>
<dbReference type="GO" id="GO:0005634">
    <property type="term" value="C:nucleus"/>
    <property type="evidence" value="ECO:0007669"/>
    <property type="project" value="UniProtKB-SubCell"/>
</dbReference>
<dbReference type="PRINTS" id="PR00503">
    <property type="entry name" value="BROMODOMAIN"/>
</dbReference>
<dbReference type="InterPro" id="IPR044075">
    <property type="entry name" value="PRKCBP1_PHD"/>
</dbReference>
<evidence type="ECO:0000256" key="8">
    <source>
        <dbReference type="ARBA" id="ARBA00023015"/>
    </source>
</evidence>
<evidence type="ECO:0000256" key="12">
    <source>
        <dbReference type="PROSITE-ProRule" id="PRU00035"/>
    </source>
</evidence>
<dbReference type="CDD" id="cd20160">
    <property type="entry name" value="PWWP_PRKCBP1"/>
    <property type="match status" value="1"/>
</dbReference>
<dbReference type="InterPro" id="IPR037967">
    <property type="entry name" value="ZMYND8_Bromo_dom"/>
</dbReference>
<accession>A0AAY4DNK0</accession>
<evidence type="ECO:0000256" key="6">
    <source>
        <dbReference type="ARBA" id="ARBA00022833"/>
    </source>
</evidence>
<dbReference type="PANTHER" id="PTHR46453:SF1">
    <property type="entry name" value="PROTEIN KINASE C BINDING PROTEIN 1, LIKE ISOFORM X1"/>
    <property type="match status" value="1"/>
</dbReference>
<evidence type="ECO:0000256" key="3">
    <source>
        <dbReference type="ARBA" id="ARBA00022454"/>
    </source>
</evidence>
<dbReference type="PROSITE" id="PS01360">
    <property type="entry name" value="ZF_MYND_1"/>
    <property type="match status" value="1"/>
</dbReference>
<keyword evidence="4" id="KW-0479">Metal-binding</keyword>
<organism evidence="20 21">
    <name type="scientific">Denticeps clupeoides</name>
    <name type="common">denticle herring</name>
    <dbReference type="NCBI Taxonomy" id="299321"/>
    <lineage>
        <taxon>Eukaryota</taxon>
        <taxon>Metazoa</taxon>
        <taxon>Chordata</taxon>
        <taxon>Craniata</taxon>
        <taxon>Vertebrata</taxon>
        <taxon>Euteleostomi</taxon>
        <taxon>Actinopterygii</taxon>
        <taxon>Neopterygii</taxon>
        <taxon>Teleostei</taxon>
        <taxon>Clupei</taxon>
        <taxon>Clupeiformes</taxon>
        <taxon>Denticipitoidei</taxon>
        <taxon>Denticipitidae</taxon>
        <taxon>Denticeps</taxon>
    </lineage>
</organism>
<name>A0AAY4DNK0_9TELE</name>
<feature type="region of interest" description="Disordered" evidence="15">
    <location>
        <begin position="423"/>
        <end position="508"/>
    </location>
</feature>
<feature type="compositionally biased region" description="Basic and acidic residues" evidence="15">
    <location>
        <begin position="651"/>
        <end position="661"/>
    </location>
</feature>
<dbReference type="GO" id="GO:0140006">
    <property type="term" value="F:histone H3 reader activity"/>
    <property type="evidence" value="ECO:0007669"/>
    <property type="project" value="UniProtKB-ARBA"/>
</dbReference>
<dbReference type="InterPro" id="IPR021931">
    <property type="entry name" value="ZMYND8"/>
</dbReference>
<keyword evidence="14" id="KW-0175">Coiled coil</keyword>
<keyword evidence="10" id="KW-0804">Transcription</keyword>
<keyword evidence="6" id="KW-0862">Zinc</keyword>
<evidence type="ECO:0000313" key="20">
    <source>
        <dbReference type="Ensembl" id="ENSDCDP00010046970.1"/>
    </source>
</evidence>
<keyword evidence="3" id="KW-0158">Chromosome</keyword>
<feature type="compositionally biased region" description="Basic and acidic residues" evidence="15">
    <location>
        <begin position="686"/>
        <end position="701"/>
    </location>
</feature>
<evidence type="ECO:0008006" key="22">
    <source>
        <dbReference type="Google" id="ProtNLM"/>
    </source>
</evidence>
<dbReference type="InterPro" id="IPR057053">
    <property type="entry name" value="MYND_ZMYND11_ZMYD8"/>
</dbReference>
<dbReference type="AlphaFoldDB" id="A0AAY4DNK0"/>
<evidence type="ECO:0000256" key="15">
    <source>
        <dbReference type="SAM" id="MobiDB-lite"/>
    </source>
</evidence>
<dbReference type="GeneTree" id="ENSGT00940000154897"/>
<feature type="compositionally biased region" description="Low complexity" evidence="15">
    <location>
        <begin position="49"/>
        <end position="63"/>
    </location>
</feature>
<dbReference type="InterPro" id="IPR001487">
    <property type="entry name" value="Bromodomain"/>
</dbReference>
<evidence type="ECO:0000256" key="14">
    <source>
        <dbReference type="SAM" id="Coils"/>
    </source>
</evidence>
<evidence type="ECO:0000256" key="5">
    <source>
        <dbReference type="ARBA" id="ARBA00022771"/>
    </source>
</evidence>
<feature type="domain" description="Bromo" evidence="16">
    <location>
        <begin position="162"/>
        <end position="232"/>
    </location>
</feature>
<keyword evidence="7" id="KW-0156">Chromatin regulator</keyword>
<dbReference type="PROSITE" id="PS50812">
    <property type="entry name" value="PWWP"/>
    <property type="match status" value="1"/>
</dbReference>
<dbReference type="Ensembl" id="ENSDCDT00010057182.1">
    <property type="protein sequence ID" value="ENSDCDP00010046970.1"/>
    <property type="gene ID" value="ENSDCDG00010026203.1"/>
</dbReference>
<dbReference type="GO" id="GO:0008270">
    <property type="term" value="F:zinc ion binding"/>
    <property type="evidence" value="ECO:0007669"/>
    <property type="project" value="UniProtKB-KW"/>
</dbReference>
<dbReference type="InterPro" id="IPR011011">
    <property type="entry name" value="Znf_FYVE_PHD"/>
</dbReference>
<evidence type="ECO:0000259" key="16">
    <source>
        <dbReference type="PROSITE" id="PS50014"/>
    </source>
</evidence>
<evidence type="ECO:0000256" key="1">
    <source>
        <dbReference type="ARBA" id="ARBA00004123"/>
    </source>
</evidence>
<evidence type="ECO:0000256" key="10">
    <source>
        <dbReference type="ARBA" id="ARBA00023163"/>
    </source>
</evidence>
<dbReference type="PROSITE" id="PS01359">
    <property type="entry name" value="ZF_PHD_1"/>
    <property type="match status" value="1"/>
</dbReference>
<dbReference type="PROSITE" id="PS50014">
    <property type="entry name" value="BROMODOMAIN_2"/>
    <property type="match status" value="1"/>
</dbReference>
<keyword evidence="9 12" id="KW-0103">Bromodomain</keyword>
<keyword evidence="5 13" id="KW-0863">Zinc-finger</keyword>
<evidence type="ECO:0000259" key="18">
    <source>
        <dbReference type="PROSITE" id="PS50812"/>
    </source>
</evidence>
<feature type="compositionally biased region" description="Polar residues" evidence="15">
    <location>
        <begin position="478"/>
        <end position="496"/>
    </location>
</feature>
<dbReference type="Gene3D" id="3.30.40.10">
    <property type="entry name" value="Zinc/RING finger domain, C3HC4 (zinc finger)"/>
    <property type="match status" value="1"/>
</dbReference>
<evidence type="ECO:0000256" key="4">
    <source>
        <dbReference type="ARBA" id="ARBA00022723"/>
    </source>
</evidence>
<evidence type="ECO:0000259" key="19">
    <source>
        <dbReference type="PROSITE" id="PS50865"/>
    </source>
</evidence>
<dbReference type="PANTHER" id="PTHR46453">
    <property type="entry name" value="PROTEIN KINASE C-BINDING PROTEIN 1"/>
    <property type="match status" value="1"/>
</dbReference>
<keyword evidence="21" id="KW-1185">Reference proteome</keyword>
<dbReference type="CDD" id="cd15538">
    <property type="entry name" value="PHD_PRKCBP1"/>
    <property type="match status" value="1"/>
</dbReference>
<dbReference type="GO" id="GO:0005694">
    <property type="term" value="C:chromosome"/>
    <property type="evidence" value="ECO:0007669"/>
    <property type="project" value="UniProtKB-SubCell"/>
</dbReference>
<reference evidence="20" key="2">
    <citation type="submission" date="2025-08" db="UniProtKB">
        <authorList>
            <consortium name="Ensembl"/>
        </authorList>
    </citation>
    <scope>IDENTIFICATION</scope>
</reference>
<dbReference type="InterPro" id="IPR002893">
    <property type="entry name" value="Znf_MYND"/>
</dbReference>
<evidence type="ECO:0000259" key="17">
    <source>
        <dbReference type="PROSITE" id="PS50016"/>
    </source>
</evidence>
<dbReference type="InterPro" id="IPR056987">
    <property type="entry name" value="ZMYND8_CC"/>
</dbReference>
<evidence type="ECO:0000256" key="9">
    <source>
        <dbReference type="ARBA" id="ARBA00023117"/>
    </source>
</evidence>
<dbReference type="InterPro" id="IPR013083">
    <property type="entry name" value="Znf_RING/FYVE/PHD"/>
</dbReference>